<evidence type="ECO:0000256" key="1">
    <source>
        <dbReference type="SAM" id="Phobius"/>
    </source>
</evidence>
<dbReference type="EMBL" id="KN818391">
    <property type="protein sequence ID" value="KIL56921.1"/>
    <property type="molecule type" value="Genomic_DNA"/>
</dbReference>
<feature type="transmembrane region" description="Helical" evidence="1">
    <location>
        <begin position="108"/>
        <end position="128"/>
    </location>
</feature>
<sequence length="546" mass="60461">MLYILLLVLQSCLNVVASTDFKGCYDRLRNGEFGLDSAVDSNGNGVTDIAQAAGLTYEACKIDCGPGSEAFIWRNFSNQFTAWLLPWLALISQLPYGANDALSNFETMVLTVGSPMLAGYSLALAVTSNRWMIKRFRRSTHRSSFYAARILCSLQQVSFDIAEKHILPSLIVLKENDVWWRKLDEALDYPSPRWTLAAIVSMGYVALAYAFTWVDTLTGELTAQVFANGQCISSIWLSLLPIVTCNLQLSPKSDADRIRKAVETANNSFFIVTEAGGLEQTTSTRAVIVETASRDMEDEDQICPTSICFYARIFSWIQTARRVTDAFDAVSHHEHTGQQGKSNVNMRTRSEVIQSCKLEDDRSHFYDIFRIYMISTLLAVFLQWGTTGAAIMAIYLTPTRGFGCRSASFLLYGVLSTIVWLLLVISSVLANSFSASRKHGKSRKVIGALVIFFRQAAKTIAAINAAWILTSSLFQFSSIFDNCYCNAAVLGLGSKAYAVLNITPEDQRLTKAYWTAGMTMASGTALVFIAAINLLLKRPEQRSSSE</sequence>
<evidence type="ECO:0000313" key="4">
    <source>
        <dbReference type="Proteomes" id="UP000054549"/>
    </source>
</evidence>
<dbReference type="OrthoDB" id="5392263at2759"/>
<keyword evidence="2" id="KW-0732">Signal</keyword>
<name>A0A0C2WJS1_AMAMK</name>
<organism evidence="3 4">
    <name type="scientific">Amanita muscaria (strain Koide BX008)</name>
    <dbReference type="NCBI Taxonomy" id="946122"/>
    <lineage>
        <taxon>Eukaryota</taxon>
        <taxon>Fungi</taxon>
        <taxon>Dikarya</taxon>
        <taxon>Basidiomycota</taxon>
        <taxon>Agaricomycotina</taxon>
        <taxon>Agaricomycetes</taxon>
        <taxon>Agaricomycetidae</taxon>
        <taxon>Agaricales</taxon>
        <taxon>Pluteineae</taxon>
        <taxon>Amanitaceae</taxon>
        <taxon>Amanita</taxon>
    </lineage>
</organism>
<evidence type="ECO:0000313" key="3">
    <source>
        <dbReference type="EMBL" id="KIL56921.1"/>
    </source>
</evidence>
<dbReference type="STRING" id="946122.A0A0C2WJS1"/>
<accession>A0A0C2WJS1</accession>
<dbReference type="AlphaFoldDB" id="A0A0C2WJS1"/>
<dbReference type="Proteomes" id="UP000054549">
    <property type="component" value="Unassembled WGS sequence"/>
</dbReference>
<keyword evidence="4" id="KW-1185">Reference proteome</keyword>
<protein>
    <submittedName>
        <fullName evidence="3">Uncharacterized protein</fullName>
    </submittedName>
</protein>
<keyword evidence="1" id="KW-0472">Membrane</keyword>
<feature type="transmembrane region" description="Helical" evidence="1">
    <location>
        <begin position="409"/>
        <end position="433"/>
    </location>
</feature>
<feature type="transmembrane region" description="Helical" evidence="1">
    <location>
        <begin position="371"/>
        <end position="397"/>
    </location>
</feature>
<reference evidence="3 4" key="1">
    <citation type="submission" date="2014-04" db="EMBL/GenBank/DDBJ databases">
        <title>Evolutionary Origins and Diversification of the Mycorrhizal Mutualists.</title>
        <authorList>
            <consortium name="DOE Joint Genome Institute"/>
            <consortium name="Mycorrhizal Genomics Consortium"/>
            <person name="Kohler A."/>
            <person name="Kuo A."/>
            <person name="Nagy L.G."/>
            <person name="Floudas D."/>
            <person name="Copeland A."/>
            <person name="Barry K.W."/>
            <person name="Cichocki N."/>
            <person name="Veneault-Fourrey C."/>
            <person name="LaButti K."/>
            <person name="Lindquist E.A."/>
            <person name="Lipzen A."/>
            <person name="Lundell T."/>
            <person name="Morin E."/>
            <person name="Murat C."/>
            <person name="Riley R."/>
            <person name="Ohm R."/>
            <person name="Sun H."/>
            <person name="Tunlid A."/>
            <person name="Henrissat B."/>
            <person name="Grigoriev I.V."/>
            <person name="Hibbett D.S."/>
            <person name="Martin F."/>
        </authorList>
    </citation>
    <scope>NUCLEOTIDE SEQUENCE [LARGE SCALE GENOMIC DNA]</scope>
    <source>
        <strain evidence="3 4">Koide BX008</strain>
    </source>
</reference>
<proteinExistence type="predicted"/>
<dbReference type="HOGENOM" id="CLU_015738_0_0_1"/>
<keyword evidence="1" id="KW-1133">Transmembrane helix</keyword>
<evidence type="ECO:0000256" key="2">
    <source>
        <dbReference type="SAM" id="SignalP"/>
    </source>
</evidence>
<feature type="chain" id="PRO_5002158039" evidence="2">
    <location>
        <begin position="19"/>
        <end position="546"/>
    </location>
</feature>
<feature type="signal peptide" evidence="2">
    <location>
        <begin position="1"/>
        <end position="18"/>
    </location>
</feature>
<dbReference type="InParanoid" id="A0A0C2WJS1"/>
<feature type="transmembrane region" description="Helical" evidence="1">
    <location>
        <begin position="512"/>
        <end position="536"/>
    </location>
</feature>
<gene>
    <name evidence="3" type="ORF">M378DRAFT_133577</name>
</gene>
<feature type="transmembrane region" description="Helical" evidence="1">
    <location>
        <begin position="445"/>
        <end position="469"/>
    </location>
</feature>
<keyword evidence="1" id="KW-0812">Transmembrane</keyword>